<name>A0ABD0XZR7_9HEMI</name>
<feature type="compositionally biased region" description="Polar residues" evidence="1">
    <location>
        <begin position="252"/>
        <end position="273"/>
    </location>
</feature>
<feature type="compositionally biased region" description="Basic and acidic residues" evidence="1">
    <location>
        <begin position="274"/>
        <end position="287"/>
    </location>
</feature>
<feature type="region of interest" description="Disordered" evidence="1">
    <location>
        <begin position="249"/>
        <end position="395"/>
    </location>
</feature>
<keyword evidence="3" id="KW-1185">Reference proteome</keyword>
<dbReference type="Proteomes" id="UP001558652">
    <property type="component" value="Unassembled WGS sequence"/>
</dbReference>
<accession>A0ABD0XZR7</accession>
<protein>
    <submittedName>
        <fullName evidence="2">Uncharacterized protein</fullName>
    </submittedName>
</protein>
<feature type="compositionally biased region" description="Basic and acidic residues" evidence="1">
    <location>
        <begin position="481"/>
        <end position="492"/>
    </location>
</feature>
<proteinExistence type="predicted"/>
<dbReference type="AlphaFoldDB" id="A0ABD0XZR7"/>
<comment type="caution">
    <text evidence="2">The sequence shown here is derived from an EMBL/GenBank/DDBJ whole genome shotgun (WGS) entry which is preliminary data.</text>
</comment>
<feature type="region of interest" description="Disordered" evidence="1">
    <location>
        <begin position="119"/>
        <end position="210"/>
    </location>
</feature>
<feature type="compositionally biased region" description="Polar residues" evidence="1">
    <location>
        <begin position="344"/>
        <end position="383"/>
    </location>
</feature>
<feature type="compositionally biased region" description="Basic and acidic residues" evidence="1">
    <location>
        <begin position="124"/>
        <end position="135"/>
    </location>
</feature>
<sequence>MFYQNKTQETMEIELAVDFDKKDGELLAPCNFRRPVLLVQEHVWTPSSARATLDNQGPPTSVCSMVNFDCEGSRWVQWGSLSALIMYMSSKRFHSMSFSSEGAPIVKVVGDEAWQLTQSEAEDKDIPPRHQRDSVQRQTSGHRPRYRHGSSPVGEEEEGWRPNSHNREVVLSKATQPGAGIPRGDSHPSGPKPEQNLVESQTANKGESEDSTDFVFLPQWSDVVNQTSKNSPKLPSPCERTYFLTSTEKKVTTQGQQQVESKTPSVPSIFMTSTEKRGVTEGQHQADSKTPLDPSIFLTSSDKKPPCDVGPQEVTLPTMMWHSPTEKKVHTPKPGEQEGGSTGTPGHQVSGSTTISPYQGSKQTTVEPPHTTADTTACTSGMPHSTKRPRTATKKVSAAVDEILGALTPACHNKPALPTESWRQKFNFGKKSSGKKSSLVENDKAVSYEKKERLLVGEGAPIVKVVGDEAWQLTQSEAEDKDIPPRHQRDSVQRQTSGHRPRYRHGSSPVGEEEEGWRPNSHNREVVLSKATQPGAGIPRGDSHPRQYTDGRWTSDSGPRPKRYGDFQKQQVMPYFIGANLERP</sequence>
<feature type="compositionally biased region" description="Basic and acidic residues" evidence="1">
    <location>
        <begin position="324"/>
        <end position="336"/>
    </location>
</feature>
<feature type="region of interest" description="Disordered" evidence="1">
    <location>
        <begin position="412"/>
        <end position="445"/>
    </location>
</feature>
<gene>
    <name evidence="2" type="ORF">AAG570_005204</name>
</gene>
<evidence type="ECO:0000313" key="2">
    <source>
        <dbReference type="EMBL" id="KAL1116732.1"/>
    </source>
</evidence>
<evidence type="ECO:0000256" key="1">
    <source>
        <dbReference type="SAM" id="MobiDB-lite"/>
    </source>
</evidence>
<reference evidence="2 3" key="1">
    <citation type="submission" date="2024-07" db="EMBL/GenBank/DDBJ databases">
        <title>Chromosome-level genome assembly of the water stick insect Ranatra chinensis (Heteroptera: Nepidae).</title>
        <authorList>
            <person name="Liu X."/>
        </authorList>
    </citation>
    <scope>NUCLEOTIDE SEQUENCE [LARGE SCALE GENOMIC DNA]</scope>
    <source>
        <strain evidence="2">Cailab_2021Rc</strain>
        <tissue evidence="2">Muscle</tissue>
    </source>
</reference>
<evidence type="ECO:0000313" key="3">
    <source>
        <dbReference type="Proteomes" id="UP001558652"/>
    </source>
</evidence>
<feature type="region of interest" description="Disordered" evidence="1">
    <location>
        <begin position="475"/>
        <end position="584"/>
    </location>
</feature>
<dbReference type="EMBL" id="JBFDAA010000017">
    <property type="protein sequence ID" value="KAL1116732.1"/>
    <property type="molecule type" value="Genomic_DNA"/>
</dbReference>
<organism evidence="2 3">
    <name type="scientific">Ranatra chinensis</name>
    <dbReference type="NCBI Taxonomy" id="642074"/>
    <lineage>
        <taxon>Eukaryota</taxon>
        <taxon>Metazoa</taxon>
        <taxon>Ecdysozoa</taxon>
        <taxon>Arthropoda</taxon>
        <taxon>Hexapoda</taxon>
        <taxon>Insecta</taxon>
        <taxon>Pterygota</taxon>
        <taxon>Neoptera</taxon>
        <taxon>Paraneoptera</taxon>
        <taxon>Hemiptera</taxon>
        <taxon>Heteroptera</taxon>
        <taxon>Panheteroptera</taxon>
        <taxon>Nepomorpha</taxon>
        <taxon>Nepidae</taxon>
        <taxon>Ranatrinae</taxon>
        <taxon>Ranatra</taxon>
    </lineage>
</organism>